<protein>
    <submittedName>
        <fullName evidence="1">Uncharacterized protein</fullName>
    </submittedName>
</protein>
<dbReference type="AlphaFoldDB" id="A0A4Y2QPJ2"/>
<comment type="caution">
    <text evidence="1">The sequence shown here is derived from an EMBL/GenBank/DDBJ whole genome shotgun (WGS) entry which is preliminary data.</text>
</comment>
<reference evidence="1 2" key="1">
    <citation type="journal article" date="2019" name="Sci. Rep.">
        <title>Orb-weaving spider Araneus ventricosus genome elucidates the spidroin gene catalogue.</title>
        <authorList>
            <person name="Kono N."/>
            <person name="Nakamura H."/>
            <person name="Ohtoshi R."/>
            <person name="Moran D.A.P."/>
            <person name="Shinohara A."/>
            <person name="Yoshida Y."/>
            <person name="Fujiwara M."/>
            <person name="Mori M."/>
            <person name="Tomita M."/>
            <person name="Arakawa K."/>
        </authorList>
    </citation>
    <scope>NUCLEOTIDE SEQUENCE [LARGE SCALE GENOMIC DNA]</scope>
</reference>
<organism evidence="1 2">
    <name type="scientific">Araneus ventricosus</name>
    <name type="common">Orbweaver spider</name>
    <name type="synonym">Epeira ventricosa</name>
    <dbReference type="NCBI Taxonomy" id="182803"/>
    <lineage>
        <taxon>Eukaryota</taxon>
        <taxon>Metazoa</taxon>
        <taxon>Ecdysozoa</taxon>
        <taxon>Arthropoda</taxon>
        <taxon>Chelicerata</taxon>
        <taxon>Arachnida</taxon>
        <taxon>Araneae</taxon>
        <taxon>Araneomorphae</taxon>
        <taxon>Entelegynae</taxon>
        <taxon>Araneoidea</taxon>
        <taxon>Araneidae</taxon>
        <taxon>Araneus</taxon>
    </lineage>
</organism>
<evidence type="ECO:0000313" key="1">
    <source>
        <dbReference type="EMBL" id="GBN65241.1"/>
    </source>
</evidence>
<evidence type="ECO:0000313" key="2">
    <source>
        <dbReference type="Proteomes" id="UP000499080"/>
    </source>
</evidence>
<sequence length="81" mass="9015">MVGRWCSVKESRVWKMKIDSSPGMGEIGSTGLLPRSRPIRPSSYVEVGTIGTSFPKKWRGSAGCEELPSYCWADIFTRMVS</sequence>
<dbReference type="EMBL" id="BGPR01014443">
    <property type="protein sequence ID" value="GBN65241.1"/>
    <property type="molecule type" value="Genomic_DNA"/>
</dbReference>
<gene>
    <name evidence="1" type="ORF">AVEN_103977_1</name>
</gene>
<name>A0A4Y2QPJ2_ARAVE</name>
<dbReference type="Proteomes" id="UP000499080">
    <property type="component" value="Unassembled WGS sequence"/>
</dbReference>
<accession>A0A4Y2QPJ2</accession>
<keyword evidence="2" id="KW-1185">Reference proteome</keyword>
<proteinExistence type="predicted"/>